<dbReference type="Gene3D" id="1.10.8.1020">
    <property type="entry name" value="RecQ-mediated genome instability protein 1, N-terminal domain"/>
    <property type="match status" value="1"/>
</dbReference>
<dbReference type="GO" id="GO:0000712">
    <property type="term" value="P:resolution of meiotic recombination intermediates"/>
    <property type="evidence" value="ECO:0007669"/>
    <property type="project" value="TreeGrafter"/>
</dbReference>
<dbReference type="InterPro" id="IPR032199">
    <property type="entry name" value="RMI1_C"/>
</dbReference>
<gene>
    <name evidence="10" type="ORF">CUNI_LOCUS19737</name>
</gene>
<comment type="caution">
    <text evidence="10">The sequence shown here is derived from an EMBL/GenBank/DDBJ whole genome shotgun (WGS) entry which is preliminary data.</text>
</comment>
<dbReference type="AlphaFoldDB" id="A0A8S3ZXH8"/>
<evidence type="ECO:0000256" key="6">
    <source>
        <dbReference type="ARBA" id="ARBA00024977"/>
    </source>
</evidence>
<dbReference type="PANTHER" id="PTHR14790">
    <property type="entry name" value="RECQ-MEDIATED GENOME INSTABILITY PROTEIN 1 RMI1"/>
    <property type="match status" value="1"/>
</dbReference>
<dbReference type="GO" id="GO:0000724">
    <property type="term" value="P:double-strand break repair via homologous recombination"/>
    <property type="evidence" value="ECO:0007669"/>
    <property type="project" value="TreeGrafter"/>
</dbReference>
<feature type="domain" description="RecQ mediated genome instability protein 1 OB-fold" evidence="7">
    <location>
        <begin position="66"/>
        <end position="198"/>
    </location>
</feature>
<evidence type="ECO:0000256" key="1">
    <source>
        <dbReference type="ARBA" id="ARBA00004123"/>
    </source>
</evidence>
<dbReference type="GO" id="GO:0006260">
    <property type="term" value="P:DNA replication"/>
    <property type="evidence" value="ECO:0007669"/>
    <property type="project" value="UniProtKB-KW"/>
</dbReference>
<evidence type="ECO:0000256" key="3">
    <source>
        <dbReference type="ARBA" id="ARBA00018987"/>
    </source>
</evidence>
<accession>A0A8S3ZXH8</accession>
<keyword evidence="5" id="KW-0539">Nucleus</keyword>
<dbReference type="GO" id="GO:0000166">
    <property type="term" value="F:nucleotide binding"/>
    <property type="evidence" value="ECO:0007669"/>
    <property type="project" value="InterPro"/>
</dbReference>
<dbReference type="SMART" id="SM01161">
    <property type="entry name" value="DUF1767"/>
    <property type="match status" value="1"/>
</dbReference>
<reference evidence="10" key="1">
    <citation type="submission" date="2021-04" db="EMBL/GenBank/DDBJ databases">
        <authorList>
            <consortium name="Molecular Ecology Group"/>
        </authorList>
    </citation>
    <scope>NUCLEOTIDE SEQUENCE</scope>
</reference>
<evidence type="ECO:0000256" key="2">
    <source>
        <dbReference type="ARBA" id="ARBA00006395"/>
    </source>
</evidence>
<evidence type="ECO:0000259" key="7">
    <source>
        <dbReference type="Pfam" id="PF08585"/>
    </source>
</evidence>
<feature type="domain" description="RecQ-mediated genome instability protein 1 C-terminal OB-fold" evidence="8">
    <location>
        <begin position="625"/>
        <end position="762"/>
    </location>
</feature>
<dbReference type="OrthoDB" id="341511at2759"/>
<evidence type="ECO:0000313" key="11">
    <source>
        <dbReference type="Proteomes" id="UP000678393"/>
    </source>
</evidence>
<dbReference type="InterPro" id="IPR042470">
    <property type="entry name" value="RMI1_N_C_sf"/>
</dbReference>
<proteinExistence type="inferred from homology"/>
<protein>
    <recommendedName>
        <fullName evidence="3">RecQ-mediated genome instability protein 1</fullName>
    </recommendedName>
</protein>
<dbReference type="Gene3D" id="6.10.140.770">
    <property type="match status" value="1"/>
</dbReference>
<dbReference type="Pfam" id="PF08585">
    <property type="entry name" value="RMI1_N_C"/>
    <property type="match status" value="1"/>
</dbReference>
<dbReference type="Pfam" id="PF16099">
    <property type="entry name" value="RMI1_C"/>
    <property type="match status" value="1"/>
</dbReference>
<evidence type="ECO:0000259" key="8">
    <source>
        <dbReference type="Pfam" id="PF16099"/>
    </source>
</evidence>
<evidence type="ECO:0000256" key="5">
    <source>
        <dbReference type="ARBA" id="ARBA00023242"/>
    </source>
</evidence>
<dbReference type="Proteomes" id="UP000678393">
    <property type="component" value="Unassembled WGS sequence"/>
</dbReference>
<evidence type="ECO:0000313" key="10">
    <source>
        <dbReference type="EMBL" id="CAG5134179.1"/>
    </source>
</evidence>
<dbReference type="PANTHER" id="PTHR14790:SF15">
    <property type="entry name" value="RECQ-MEDIATED GENOME INSTABILITY PROTEIN 1"/>
    <property type="match status" value="1"/>
</dbReference>
<dbReference type="InterPro" id="IPR049363">
    <property type="entry name" value="RMI1_N"/>
</dbReference>
<evidence type="ECO:0000256" key="4">
    <source>
        <dbReference type="ARBA" id="ARBA00022705"/>
    </source>
</evidence>
<comment type="similarity">
    <text evidence="2">Belongs to the RMI1 family.</text>
</comment>
<organism evidence="10 11">
    <name type="scientific">Candidula unifasciata</name>
    <dbReference type="NCBI Taxonomy" id="100452"/>
    <lineage>
        <taxon>Eukaryota</taxon>
        <taxon>Metazoa</taxon>
        <taxon>Spiralia</taxon>
        <taxon>Lophotrochozoa</taxon>
        <taxon>Mollusca</taxon>
        <taxon>Gastropoda</taxon>
        <taxon>Heterobranchia</taxon>
        <taxon>Euthyneura</taxon>
        <taxon>Panpulmonata</taxon>
        <taxon>Eupulmonata</taxon>
        <taxon>Stylommatophora</taxon>
        <taxon>Helicina</taxon>
        <taxon>Helicoidea</taxon>
        <taxon>Geomitridae</taxon>
        <taxon>Candidula</taxon>
    </lineage>
</organism>
<feature type="domain" description="RMI1 N-terminal" evidence="9">
    <location>
        <begin position="11"/>
        <end position="61"/>
    </location>
</feature>
<evidence type="ECO:0000259" key="9">
    <source>
        <dbReference type="Pfam" id="PF21000"/>
    </source>
</evidence>
<keyword evidence="4" id="KW-0235">DNA replication</keyword>
<dbReference type="GO" id="GO:0016604">
    <property type="term" value="C:nuclear body"/>
    <property type="evidence" value="ECO:0007669"/>
    <property type="project" value="TreeGrafter"/>
</dbReference>
<comment type="subcellular location">
    <subcellularLocation>
        <location evidence="1">Nucleus</location>
    </subcellularLocation>
</comment>
<comment type="function">
    <text evidence="6">Essential component of the RMI complex, a complex that plays an important role in the processing of homologous recombination intermediates to limit DNA crossover formation in cells. Promotes TOP3A binding to double Holliday junctions (DHJ) and hence stimulates TOP3A-mediated dissolution. Required for BLM phosphorylation during mitosis. Within the BLM complex, required for BLM and TOP3A stability.</text>
</comment>
<dbReference type="GO" id="GO:0031422">
    <property type="term" value="C:RecQ family helicase-topoisomerase III complex"/>
    <property type="evidence" value="ECO:0007669"/>
    <property type="project" value="TreeGrafter"/>
</dbReference>
<dbReference type="EMBL" id="CAJHNH020006890">
    <property type="protein sequence ID" value="CAG5134179.1"/>
    <property type="molecule type" value="Genomic_DNA"/>
</dbReference>
<dbReference type="Pfam" id="PF21000">
    <property type="entry name" value="RMI1_N_N"/>
    <property type="match status" value="1"/>
</dbReference>
<dbReference type="InterPro" id="IPR044881">
    <property type="entry name" value="RMI1_N_N_sf"/>
</dbReference>
<dbReference type="InterPro" id="IPR013894">
    <property type="entry name" value="RMI1_OB"/>
</dbReference>
<keyword evidence="11" id="KW-1185">Reference proteome</keyword>
<name>A0A8S3ZXH8_9EUPU</name>
<sequence>MTEFESVRLWLRNTYNIGVSDEWLTACLEWIQQEYQGVLPPVNDLLPQVFQQWLLSDLSEIGEQVLPQNIVNEEKSELVGNYPLQLLSLVDVGFPLYGQKQKLQGRVNTNEEVSADKPFQPGWEPKPSRMLLFRLTDGHTHIQALEYKQIKDLHAELPSGLKLLVSGKFLCRRGVLMLTPDCVQVLGGEVDTLVEQNTPLAVLEREMMRNREDEGKHAKTQFSGAFLSCGADKMLDNSQKQLKTEGYSGLTSCARMSRPGSQQVKLEPRGFASSSLGHFSLKQETGSIDSKVKYVEQEFKHVETWQKQEDDMNYDDCFGDDLDLQEIDAFDRASPAGMQEDTSETIHSGIGFHRSDSCRVSDLKLSTSLDQSTNLSNADDVFEAFDDDFEIDDISDVFESNDSSVFGSALPGGVARNASNSTATSTFMQNAAAGSNGKNSQSTLHQSTQPVNTLIQQKPYLSSYSVPVKGLQNDTLIQQKPYLSSYSVPVKGLQNDLARKNIVRVRSSPQKRIDNVESSTRIPAKKQVKLLEMFASSCDKNKPKLMSSNDDFTKAGSGPVTESHQMFDDDCCIIDNGRTAQESWQKTNMTLSSNSSSKYVTTSSSGMTSFSNSSSKCLLDCDDRTPFQYLSSWTDVQPPASLTIKAYISTLTDKLGTNGGANWSLSCRINDGTACMDVDLADNVLAELIGFSAKDSVIMRQKMKTEPRVKDVLMEGLSKCQQKLINMSCLMEVDFVSAVRKPVVRKLIPVSSQHVLQLLKRVEKLLSV</sequence>
<dbReference type="Gene3D" id="2.40.50.770">
    <property type="entry name" value="RecQ-mediated genome instability protein Rmi1, C-terminal domain"/>
    <property type="match status" value="1"/>
</dbReference>
<dbReference type="FunFam" id="2.40.50.770:FF:000002">
    <property type="entry name" value="recQ-mediated genome instability protein 1"/>
    <property type="match status" value="1"/>
</dbReference>